<sequence>MADAQHVDESALGPDAMIARRLKFHRARLGLSQREVAEMIGYPQSYIARIETMKQRPSDAVAAALDEKLGTHREFTDLLEMARSMLILPGSRETVAKETEAERIRVFNSSGIPGLLQTDEYARALIRKGLPRESNEEIAEKAAERLRRQARVFGKEDPPFYRAVIDEAALARPVGSKKIMTEQLRRLLTYRENPLIRIQVLPFNSFEHGMQGGSLFLLDLTEGGTIALVESFRTGHGIESPREVAEYEELFEATQMAALSEKASSDVVLRYLKEYEHESDD</sequence>
<dbReference type="EMBL" id="FOLM01000015">
    <property type="protein sequence ID" value="SFD43281.1"/>
    <property type="molecule type" value="Genomic_DNA"/>
</dbReference>
<dbReference type="GO" id="GO:0003677">
    <property type="term" value="F:DNA binding"/>
    <property type="evidence" value="ECO:0007669"/>
    <property type="project" value="InterPro"/>
</dbReference>
<keyword evidence="3" id="KW-1185">Reference proteome</keyword>
<dbReference type="AlphaFoldDB" id="A0A1I1S9V4"/>
<dbReference type="Pfam" id="PF19054">
    <property type="entry name" value="DUF5753"/>
    <property type="match status" value="1"/>
</dbReference>
<evidence type="ECO:0000313" key="2">
    <source>
        <dbReference type="EMBL" id="SFD43281.1"/>
    </source>
</evidence>
<dbReference type="RefSeq" id="WP_093840829.1">
    <property type="nucleotide sequence ID" value="NZ_FOLM01000015.1"/>
</dbReference>
<feature type="domain" description="HTH cro/C1-type" evidence="1">
    <location>
        <begin position="22"/>
        <end position="75"/>
    </location>
</feature>
<reference evidence="2 3" key="1">
    <citation type="submission" date="2016-10" db="EMBL/GenBank/DDBJ databases">
        <authorList>
            <person name="de Groot N.N."/>
        </authorList>
    </citation>
    <scope>NUCLEOTIDE SEQUENCE [LARGE SCALE GENOMIC DNA]</scope>
    <source>
        <strain evidence="2 3">CGMCC 4.5739</strain>
    </source>
</reference>
<dbReference type="OrthoDB" id="4273809at2"/>
<dbReference type="SUPFAM" id="SSF47413">
    <property type="entry name" value="lambda repressor-like DNA-binding domains"/>
    <property type="match status" value="1"/>
</dbReference>
<evidence type="ECO:0000313" key="3">
    <source>
        <dbReference type="Proteomes" id="UP000199207"/>
    </source>
</evidence>
<dbReference type="InterPro" id="IPR001387">
    <property type="entry name" value="Cro/C1-type_HTH"/>
</dbReference>
<dbReference type="Gene3D" id="1.10.260.40">
    <property type="entry name" value="lambda repressor-like DNA-binding domains"/>
    <property type="match status" value="1"/>
</dbReference>
<dbReference type="Pfam" id="PF01381">
    <property type="entry name" value="HTH_3"/>
    <property type="match status" value="1"/>
</dbReference>
<dbReference type="InterPro" id="IPR043917">
    <property type="entry name" value="DUF5753"/>
</dbReference>
<accession>A0A1I1S9V4</accession>
<dbReference type="InterPro" id="IPR010982">
    <property type="entry name" value="Lambda_DNA-bd_dom_sf"/>
</dbReference>
<name>A0A1I1S9V4_9ACTN</name>
<dbReference type="CDD" id="cd00093">
    <property type="entry name" value="HTH_XRE"/>
    <property type="match status" value="1"/>
</dbReference>
<gene>
    <name evidence="2" type="ORF">SAMN05421773_11540</name>
</gene>
<dbReference type="Proteomes" id="UP000199207">
    <property type="component" value="Unassembled WGS sequence"/>
</dbReference>
<evidence type="ECO:0000259" key="1">
    <source>
        <dbReference type="PROSITE" id="PS50943"/>
    </source>
</evidence>
<dbReference type="PROSITE" id="PS50943">
    <property type="entry name" value="HTH_CROC1"/>
    <property type="match status" value="1"/>
</dbReference>
<proteinExistence type="predicted"/>
<organism evidence="2 3">
    <name type="scientific">Streptomyces aidingensis</name>
    <dbReference type="NCBI Taxonomy" id="910347"/>
    <lineage>
        <taxon>Bacteria</taxon>
        <taxon>Bacillati</taxon>
        <taxon>Actinomycetota</taxon>
        <taxon>Actinomycetes</taxon>
        <taxon>Kitasatosporales</taxon>
        <taxon>Streptomycetaceae</taxon>
        <taxon>Streptomyces</taxon>
    </lineage>
</organism>
<dbReference type="STRING" id="910347.SAMN05421773_11540"/>
<dbReference type="SMART" id="SM00530">
    <property type="entry name" value="HTH_XRE"/>
    <property type="match status" value="1"/>
</dbReference>
<protein>
    <submittedName>
        <fullName evidence="2">Helix-turn-helix domain-containing protein</fullName>
    </submittedName>
</protein>